<organism evidence="4 5">
    <name type="scientific">Candidatus Macondimonas diazotrophica</name>
    <dbReference type="NCBI Taxonomy" id="2305248"/>
    <lineage>
        <taxon>Bacteria</taxon>
        <taxon>Pseudomonadati</taxon>
        <taxon>Pseudomonadota</taxon>
        <taxon>Gammaproteobacteria</taxon>
        <taxon>Chromatiales</taxon>
        <taxon>Ectothiorhodospiraceae</taxon>
        <taxon>Candidatus Macondimonas</taxon>
    </lineage>
</organism>
<feature type="transmembrane region" description="Helical" evidence="3">
    <location>
        <begin position="215"/>
        <end position="235"/>
    </location>
</feature>
<keyword evidence="1 2" id="KW-0808">Transferase</keyword>
<dbReference type="Gene3D" id="1.20.120.1760">
    <property type="match status" value="1"/>
</dbReference>
<keyword evidence="3" id="KW-0472">Membrane</keyword>
<dbReference type="OrthoDB" id="9782011at2"/>
<dbReference type="GO" id="GO:0016020">
    <property type="term" value="C:membrane"/>
    <property type="evidence" value="ECO:0007669"/>
    <property type="project" value="InterPro"/>
</dbReference>
<dbReference type="PROSITE" id="PS00379">
    <property type="entry name" value="CDP_ALCOHOL_P_TRANSF"/>
    <property type="match status" value="1"/>
</dbReference>
<comment type="similarity">
    <text evidence="2">Belongs to the CDP-alcohol phosphatidyltransferase class-I family.</text>
</comment>
<evidence type="ECO:0000313" key="5">
    <source>
        <dbReference type="Proteomes" id="UP000297890"/>
    </source>
</evidence>
<evidence type="ECO:0000256" key="3">
    <source>
        <dbReference type="SAM" id="Phobius"/>
    </source>
</evidence>
<dbReference type="GO" id="GO:0016780">
    <property type="term" value="F:phosphotransferase activity, for other substituted phosphate groups"/>
    <property type="evidence" value="ECO:0007669"/>
    <property type="project" value="InterPro"/>
</dbReference>
<keyword evidence="5" id="KW-1185">Reference proteome</keyword>
<feature type="transmembrane region" description="Helical" evidence="3">
    <location>
        <begin position="43"/>
        <end position="59"/>
    </location>
</feature>
<dbReference type="EMBL" id="SRIO01000005">
    <property type="protein sequence ID" value="TFZ83116.1"/>
    <property type="molecule type" value="Genomic_DNA"/>
</dbReference>
<dbReference type="Proteomes" id="UP000297890">
    <property type="component" value="Unassembled WGS sequence"/>
</dbReference>
<dbReference type="Pfam" id="PF01066">
    <property type="entry name" value="CDP-OH_P_transf"/>
    <property type="match status" value="1"/>
</dbReference>
<evidence type="ECO:0000313" key="4">
    <source>
        <dbReference type="EMBL" id="TFZ83116.1"/>
    </source>
</evidence>
<feature type="transmembrane region" description="Helical" evidence="3">
    <location>
        <begin position="139"/>
        <end position="169"/>
    </location>
</feature>
<accession>A0A4Z0FBM4</accession>
<gene>
    <name evidence="4" type="ORF">E4680_05645</name>
</gene>
<dbReference type="InterPro" id="IPR000462">
    <property type="entry name" value="CDP-OH_P_trans"/>
</dbReference>
<comment type="caution">
    <text evidence="4">The sequence shown here is derived from an EMBL/GenBank/DDBJ whole genome shotgun (WGS) entry which is preliminary data.</text>
</comment>
<evidence type="ECO:0000256" key="2">
    <source>
        <dbReference type="RuleBase" id="RU003750"/>
    </source>
</evidence>
<dbReference type="InterPro" id="IPR048254">
    <property type="entry name" value="CDP_ALCOHOL_P_TRANSF_CS"/>
</dbReference>
<dbReference type="AlphaFoldDB" id="A0A4Z0FBM4"/>
<dbReference type="RefSeq" id="WP_135281416.1">
    <property type="nucleotide sequence ID" value="NZ_SRIO01000005.1"/>
</dbReference>
<keyword evidence="3" id="KW-1133">Transmembrane helix</keyword>
<keyword evidence="3" id="KW-0812">Transmembrane</keyword>
<dbReference type="InterPro" id="IPR043130">
    <property type="entry name" value="CDP-OH_PTrfase_TM_dom"/>
</dbReference>
<evidence type="ECO:0000256" key="1">
    <source>
        <dbReference type="ARBA" id="ARBA00022679"/>
    </source>
</evidence>
<name>A0A4Z0FBM4_9GAMM</name>
<protein>
    <submittedName>
        <fullName evidence="4">CDP-alcohol phosphatidyltransferase family protein</fullName>
    </submittedName>
</protein>
<reference evidence="4 5" key="1">
    <citation type="journal article" date="2019" name="ISME J.">
        <title>Candidatus Macondimonas diazotrophica, a novel gammaproteobacterial genus dominating crude-oil-contaminated coastal sediments.</title>
        <authorList>
            <person name="Karthikeyan S."/>
            <person name="Konstantinidis K."/>
        </authorList>
    </citation>
    <scope>NUCLEOTIDE SEQUENCE [LARGE SCALE GENOMIC DNA]</scope>
    <source>
        <strain evidence="4 5">KTK01</strain>
    </source>
</reference>
<feature type="transmembrane region" description="Helical" evidence="3">
    <location>
        <begin position="71"/>
        <end position="91"/>
    </location>
</feature>
<sequence length="245" mass="26146">MANLIGSAAPLHREVMGSALGAGVLALTFLTLAAPTVMDALPLAVRFLMTFVPAAIWVWRQLPAHAPHVHWGWANHVTAGRGCVLLIWLVWGWEQPVLGWESVALGTAFLLADGLDGTIARRQGTASPFGARFDLEVDALFVLVAGLLLLRTGQVGAWVLISGLLRYGYLLAGRWQPALSRALPPSRRRAVFGVTNAALLTAGFAPVFSAAWVQAMAGVGLTLVLLSFLIDMGALQARSRKIIPD</sequence>
<proteinExistence type="inferred from homology"/>
<dbReference type="GO" id="GO:0008654">
    <property type="term" value="P:phospholipid biosynthetic process"/>
    <property type="evidence" value="ECO:0007669"/>
    <property type="project" value="InterPro"/>
</dbReference>